<protein>
    <submittedName>
        <fullName evidence="2">Uncharacterized protein</fullName>
    </submittedName>
</protein>
<gene>
    <name evidence="2" type="ORF">Vretifemale_4641</name>
</gene>
<evidence type="ECO:0000313" key="3">
    <source>
        <dbReference type="Proteomes" id="UP000747110"/>
    </source>
</evidence>
<proteinExistence type="predicted"/>
<keyword evidence="3" id="KW-1185">Reference proteome</keyword>
<dbReference type="Proteomes" id="UP000747110">
    <property type="component" value="Unassembled WGS sequence"/>
</dbReference>
<feature type="chain" id="PRO_5035275657" evidence="1">
    <location>
        <begin position="37"/>
        <end position="308"/>
    </location>
</feature>
<dbReference type="AlphaFoldDB" id="A0A8J4C4X4"/>
<name>A0A8J4C4X4_9CHLO</name>
<reference evidence="2" key="1">
    <citation type="journal article" date="2021" name="Proc. Natl. Acad. Sci. U.S.A.">
        <title>Three genomes in the algal genus Volvox reveal the fate of a haploid sex-determining region after a transition to homothallism.</title>
        <authorList>
            <person name="Yamamoto K."/>
            <person name="Hamaji T."/>
            <person name="Kawai-Toyooka H."/>
            <person name="Matsuzaki R."/>
            <person name="Takahashi F."/>
            <person name="Nishimura Y."/>
            <person name="Kawachi M."/>
            <person name="Noguchi H."/>
            <person name="Minakuchi Y."/>
            <person name="Umen J.G."/>
            <person name="Toyoda A."/>
            <person name="Nozaki H."/>
        </authorList>
    </citation>
    <scope>NUCLEOTIDE SEQUENCE</scope>
    <source>
        <strain evidence="2">NIES-3786</strain>
    </source>
</reference>
<evidence type="ECO:0000313" key="2">
    <source>
        <dbReference type="EMBL" id="GIL74848.1"/>
    </source>
</evidence>
<comment type="caution">
    <text evidence="2">The sequence shown here is derived from an EMBL/GenBank/DDBJ whole genome shotgun (WGS) entry which is preliminary data.</text>
</comment>
<evidence type="ECO:0000256" key="1">
    <source>
        <dbReference type="SAM" id="SignalP"/>
    </source>
</evidence>
<dbReference type="OrthoDB" id="10010954at2759"/>
<dbReference type="EMBL" id="BNCP01000006">
    <property type="protein sequence ID" value="GIL74848.1"/>
    <property type="molecule type" value="Genomic_DNA"/>
</dbReference>
<sequence length="308" mass="33867">MLLLREHIMQPCKSPFCILYYAALLLVLSSVQFTCATVKPPSPFSRLCPRKITSESKWQTCAEQTLKTWNDGTAKVRSSNLAAMMETYAGIVDPNIVVRLEPVGTFVGLDMVAEYETIFASPTGPAMIIRPISYVLRRYVAHRPIAVATVDFLFSNMLNGNAANLTIEQWFRFNEYNRIASADFVLPRYTEFLQALQLDSMLSQDPSIPQSIVASVCNASAAFCSSPGLEHYADFASCAGFLSSIPFMNPLRTQANSVLCRLVHASLVAYAPQIHCSHIGPTGGGVCIDEPYSAYYTSSPFPPATFIS</sequence>
<organism evidence="2 3">
    <name type="scientific">Volvox reticuliferus</name>
    <dbReference type="NCBI Taxonomy" id="1737510"/>
    <lineage>
        <taxon>Eukaryota</taxon>
        <taxon>Viridiplantae</taxon>
        <taxon>Chlorophyta</taxon>
        <taxon>core chlorophytes</taxon>
        <taxon>Chlorophyceae</taxon>
        <taxon>CS clade</taxon>
        <taxon>Chlamydomonadales</taxon>
        <taxon>Volvocaceae</taxon>
        <taxon>Volvox</taxon>
    </lineage>
</organism>
<keyword evidence="1" id="KW-0732">Signal</keyword>
<feature type="signal peptide" evidence="1">
    <location>
        <begin position="1"/>
        <end position="36"/>
    </location>
</feature>
<accession>A0A8J4C4X4</accession>